<reference evidence="2" key="1">
    <citation type="submission" date="2023-05" db="EMBL/GenBank/DDBJ databases">
        <title>Nepenthes gracilis genome sequencing.</title>
        <authorList>
            <person name="Fukushima K."/>
        </authorList>
    </citation>
    <scope>NUCLEOTIDE SEQUENCE</scope>
    <source>
        <strain evidence="2">SING2019-196</strain>
    </source>
</reference>
<dbReference type="AlphaFoldDB" id="A0AAD3SAC5"/>
<dbReference type="Proteomes" id="UP001279734">
    <property type="component" value="Unassembled WGS sequence"/>
</dbReference>
<feature type="compositionally biased region" description="Polar residues" evidence="1">
    <location>
        <begin position="33"/>
        <end position="52"/>
    </location>
</feature>
<sequence length="93" mass="10058">MVQSSSTTSSTDFGVPLSERMGGVNKLTEETVLPSSVSMSTKTRGRGTNFQCSDGLAPQRQGVEEVTDPTSNVRMLDRNTLVQRPYLAVSFSL</sequence>
<name>A0AAD3SAC5_NEPGR</name>
<feature type="compositionally biased region" description="Polar residues" evidence="1">
    <location>
        <begin position="1"/>
        <end position="12"/>
    </location>
</feature>
<evidence type="ECO:0000313" key="2">
    <source>
        <dbReference type="EMBL" id="GMH07460.1"/>
    </source>
</evidence>
<accession>A0AAD3SAC5</accession>
<gene>
    <name evidence="2" type="ORF">Nepgr_009300</name>
</gene>
<evidence type="ECO:0000313" key="3">
    <source>
        <dbReference type="Proteomes" id="UP001279734"/>
    </source>
</evidence>
<protein>
    <submittedName>
        <fullName evidence="2">Uncharacterized protein</fullName>
    </submittedName>
</protein>
<organism evidence="2 3">
    <name type="scientific">Nepenthes gracilis</name>
    <name type="common">Slender pitcher plant</name>
    <dbReference type="NCBI Taxonomy" id="150966"/>
    <lineage>
        <taxon>Eukaryota</taxon>
        <taxon>Viridiplantae</taxon>
        <taxon>Streptophyta</taxon>
        <taxon>Embryophyta</taxon>
        <taxon>Tracheophyta</taxon>
        <taxon>Spermatophyta</taxon>
        <taxon>Magnoliopsida</taxon>
        <taxon>eudicotyledons</taxon>
        <taxon>Gunneridae</taxon>
        <taxon>Pentapetalae</taxon>
        <taxon>Caryophyllales</taxon>
        <taxon>Nepenthaceae</taxon>
        <taxon>Nepenthes</taxon>
    </lineage>
</organism>
<comment type="caution">
    <text evidence="2">The sequence shown here is derived from an EMBL/GenBank/DDBJ whole genome shotgun (WGS) entry which is preliminary data.</text>
</comment>
<keyword evidence="3" id="KW-1185">Reference proteome</keyword>
<feature type="region of interest" description="Disordered" evidence="1">
    <location>
        <begin position="1"/>
        <end position="70"/>
    </location>
</feature>
<proteinExistence type="predicted"/>
<dbReference type="EMBL" id="BSYO01000007">
    <property type="protein sequence ID" value="GMH07460.1"/>
    <property type="molecule type" value="Genomic_DNA"/>
</dbReference>
<evidence type="ECO:0000256" key="1">
    <source>
        <dbReference type="SAM" id="MobiDB-lite"/>
    </source>
</evidence>